<dbReference type="CDD" id="cd04280">
    <property type="entry name" value="ZnMc_astacin_like"/>
    <property type="match status" value="1"/>
</dbReference>
<dbReference type="PROSITE" id="PS51864">
    <property type="entry name" value="ASTACIN"/>
    <property type="match status" value="1"/>
</dbReference>
<protein>
    <submittedName>
        <fullName evidence="3">M12 family metallopeptidase</fullName>
    </submittedName>
</protein>
<evidence type="ECO:0000313" key="4">
    <source>
        <dbReference type="Proteomes" id="UP001431429"/>
    </source>
</evidence>
<dbReference type="InterPro" id="IPR034035">
    <property type="entry name" value="Astacin-like_dom"/>
</dbReference>
<organism evidence="3 4">
    <name type="scientific">Streptomyces albipurpureus</name>
    <dbReference type="NCBI Taxonomy" id="2897419"/>
    <lineage>
        <taxon>Bacteria</taxon>
        <taxon>Bacillati</taxon>
        <taxon>Actinomycetota</taxon>
        <taxon>Actinomycetes</taxon>
        <taxon>Kitasatosporales</taxon>
        <taxon>Streptomycetaceae</taxon>
        <taxon>Streptomyces</taxon>
    </lineage>
</organism>
<proteinExistence type="predicted"/>
<feature type="domain" description="Peptidase M12A" evidence="2">
    <location>
        <begin position="79"/>
        <end position="272"/>
    </location>
</feature>
<evidence type="ECO:0000259" key="2">
    <source>
        <dbReference type="PROSITE" id="PS51864"/>
    </source>
</evidence>
<dbReference type="SUPFAM" id="SSF55486">
    <property type="entry name" value="Metalloproteases ('zincins'), catalytic domain"/>
    <property type="match status" value="1"/>
</dbReference>
<reference evidence="3" key="1">
    <citation type="submission" date="2022-06" db="EMBL/GenBank/DDBJ databases">
        <title>Genome public.</title>
        <authorList>
            <person name="Sun Q."/>
        </authorList>
    </citation>
    <scope>NUCLEOTIDE SEQUENCE</scope>
    <source>
        <strain evidence="3">CWNU-1</strain>
    </source>
</reference>
<sequence length="620" mass="67427">MSNAETSGAGESHGEFHSSAEVRTALIDGVSFQAKSVQYVEIDGQAVFEGDIILGSVEDVDRRNEELMARGDADLPESAVIISGKQFRWPAALVPFEIDANLPNQQRVTDAIAHWQGRTPIRFVQRTAANAAQYPDFVRFVPGGGCSSFVGRQRGQQNITLGAGCTTGNTIHEIGHAVGLWHEQSREDRDRFVSIVWANISPGFEHNFNQHITDGDDVGPYDYGSIMHYPRTAFSSNGQDTIVPTAAGAVIGQRTGLSTDDIAAIRAMYGPSPASGPAVSWESARLDVFGIGTDSALFHKWWDGSAWGPSVQGWESLGGIATSRPTALSWGHDRLDVFVIGTDSALHHKWWDGNAWGPSAQGWESLGGICTSPPEAISWAPDRLDLFVRGTDSAIHHKWWDGNRWGPSVQGWESLGGISTSDPVAVSWGANRLDLFVIGTDSELYHKWWDGRAWGPSISGWESLGGTCMGAPAAVSWGPDRLDLFVIGTDSALHHKWWDGRAWGPSLQGWESLGGVCTGTPTAVSWGRDRLDVFVIGTDSALHHKWWDGRAWGPSLQGWESLGGICTSSPEAVSWEPGRLDLFVRGTDSGLHHKWWDGRAWGPSLQGWESLGGILTRFTD</sequence>
<dbReference type="PANTHER" id="PTHR10127:SF850">
    <property type="entry name" value="METALLOENDOPEPTIDASE"/>
    <property type="match status" value="1"/>
</dbReference>
<dbReference type="SMART" id="SM00235">
    <property type="entry name" value="ZnMc"/>
    <property type="match status" value="1"/>
</dbReference>
<dbReference type="CDD" id="cd22954">
    <property type="entry name" value="PLL_lectin"/>
    <property type="match status" value="1"/>
</dbReference>
<comment type="cofactor">
    <cofactor evidence="1">
        <name>Zn(2+)</name>
        <dbReference type="ChEBI" id="CHEBI:29105"/>
    </cofactor>
    <text evidence="1">Binds 1 zinc ion per subunit.</text>
</comment>
<dbReference type="Gene3D" id="3.40.390.10">
    <property type="entry name" value="Collagenase (Catalytic Domain)"/>
    <property type="match status" value="1"/>
</dbReference>
<dbReference type="InterPro" id="IPR058502">
    <property type="entry name" value="PLL-like_beta-prop"/>
</dbReference>
<dbReference type="Proteomes" id="UP001431429">
    <property type="component" value="Unassembled WGS sequence"/>
</dbReference>
<keyword evidence="1" id="KW-0479">Metal-binding</keyword>
<keyword evidence="1" id="KW-0862">Zinc</keyword>
<dbReference type="PRINTS" id="PR00480">
    <property type="entry name" value="ASTACIN"/>
</dbReference>
<evidence type="ECO:0000256" key="1">
    <source>
        <dbReference type="PROSITE-ProRule" id="PRU01211"/>
    </source>
</evidence>
<gene>
    <name evidence="3" type="ORF">NBG84_39140</name>
</gene>
<keyword evidence="4" id="KW-1185">Reference proteome</keyword>
<accession>A0ABT0V1K2</accession>
<dbReference type="PANTHER" id="PTHR10127">
    <property type="entry name" value="DISCOIDIN, CUB, EGF, LAMININ , AND ZINC METALLOPROTEASE DOMAIN CONTAINING"/>
    <property type="match status" value="1"/>
</dbReference>
<dbReference type="SUPFAM" id="SSF89372">
    <property type="entry name" value="Fucose-specific lectin"/>
    <property type="match status" value="2"/>
</dbReference>
<feature type="active site" evidence="1">
    <location>
        <position position="173"/>
    </location>
</feature>
<dbReference type="Gene3D" id="2.120.10.70">
    <property type="entry name" value="Fucose-specific lectin"/>
    <property type="match status" value="2"/>
</dbReference>
<dbReference type="Pfam" id="PF01400">
    <property type="entry name" value="Astacin"/>
    <property type="match status" value="1"/>
</dbReference>
<dbReference type="Pfam" id="PF26607">
    <property type="entry name" value="DUF8189"/>
    <property type="match status" value="1"/>
</dbReference>
<comment type="caution">
    <text evidence="1">Lacks conserved residue(s) required for the propagation of feature annotation.</text>
</comment>
<dbReference type="NCBIfam" id="NF045530">
    <property type="entry name" value="LegP"/>
    <property type="match status" value="1"/>
</dbReference>
<keyword evidence="1" id="KW-0378">Hydrolase</keyword>
<dbReference type="InterPro" id="IPR024079">
    <property type="entry name" value="MetalloPept_cat_dom_sf"/>
</dbReference>
<evidence type="ECO:0000313" key="3">
    <source>
        <dbReference type="EMBL" id="MCM2394220.1"/>
    </source>
</evidence>
<dbReference type="InterPro" id="IPR001506">
    <property type="entry name" value="Peptidase_M12A"/>
</dbReference>
<dbReference type="RefSeq" id="WP_250924502.1">
    <property type="nucleotide sequence ID" value="NZ_JAMQAW010000104.1"/>
</dbReference>
<keyword evidence="1" id="KW-0645">Protease</keyword>
<comment type="caution">
    <text evidence="3">The sequence shown here is derived from an EMBL/GenBank/DDBJ whole genome shotgun (WGS) entry which is preliminary data.</text>
</comment>
<feature type="binding site" evidence="1">
    <location>
        <position position="176"/>
    </location>
    <ligand>
        <name>Zn(2+)</name>
        <dbReference type="ChEBI" id="CHEBI:29105"/>
        <note>catalytic</note>
    </ligand>
</feature>
<keyword evidence="1" id="KW-0482">Metalloprotease</keyword>
<feature type="binding site" evidence="1">
    <location>
        <position position="172"/>
    </location>
    <ligand>
        <name>Zn(2+)</name>
        <dbReference type="ChEBI" id="CHEBI:29105"/>
        <note>catalytic</note>
    </ligand>
</feature>
<dbReference type="InterPro" id="IPR006026">
    <property type="entry name" value="Peptidase_Metallo"/>
</dbReference>
<dbReference type="EMBL" id="JAMQAW010000104">
    <property type="protein sequence ID" value="MCM2394220.1"/>
    <property type="molecule type" value="Genomic_DNA"/>
</dbReference>
<name>A0ABT0V1K2_9ACTN</name>
<feature type="binding site" evidence="1">
    <location>
        <position position="182"/>
    </location>
    <ligand>
        <name>Zn(2+)</name>
        <dbReference type="ChEBI" id="CHEBI:29105"/>
        <note>catalytic</note>
    </ligand>
</feature>